<evidence type="ECO:0000256" key="14">
    <source>
        <dbReference type="SAM" id="Phobius"/>
    </source>
</evidence>
<keyword evidence="11" id="KW-1208">Phospholipid metabolism</keyword>
<accession>A0A061SE11</accession>
<dbReference type="GO" id="GO:0016746">
    <property type="term" value="F:acyltransferase activity"/>
    <property type="evidence" value="ECO:0007669"/>
    <property type="project" value="UniProtKB-KW"/>
</dbReference>
<evidence type="ECO:0000256" key="13">
    <source>
        <dbReference type="SAM" id="MobiDB-lite"/>
    </source>
</evidence>
<evidence type="ECO:0000256" key="1">
    <source>
        <dbReference type="ARBA" id="ARBA00004141"/>
    </source>
</evidence>
<protein>
    <recommendedName>
        <fullName evidence="3">Glycerophosphocholine acyltransferase 1</fullName>
    </recommendedName>
</protein>
<keyword evidence="5" id="KW-0808">Transferase</keyword>
<keyword evidence="4" id="KW-0444">Lipid biosynthesis</keyword>
<feature type="region of interest" description="Disordered" evidence="13">
    <location>
        <begin position="426"/>
        <end position="465"/>
    </location>
</feature>
<evidence type="ECO:0000256" key="8">
    <source>
        <dbReference type="ARBA" id="ARBA00023098"/>
    </source>
</evidence>
<dbReference type="PANTHER" id="PTHR31201:SF1">
    <property type="entry name" value="GLYCEROPHOSPHOCHOLINE ACYLTRANSFERASE 1"/>
    <property type="match status" value="1"/>
</dbReference>
<keyword evidence="10" id="KW-0594">Phospholipid biosynthesis</keyword>
<feature type="transmembrane region" description="Helical" evidence="14">
    <location>
        <begin position="287"/>
        <end position="313"/>
    </location>
</feature>
<dbReference type="GO" id="GO:0006656">
    <property type="term" value="P:phosphatidylcholine biosynthetic process"/>
    <property type="evidence" value="ECO:0007669"/>
    <property type="project" value="TreeGrafter"/>
</dbReference>
<name>A0A061SE11_9CHLO</name>
<feature type="transmembrane region" description="Helical" evidence="14">
    <location>
        <begin position="199"/>
        <end position="224"/>
    </location>
</feature>
<evidence type="ECO:0000256" key="9">
    <source>
        <dbReference type="ARBA" id="ARBA00023136"/>
    </source>
</evidence>
<evidence type="ECO:0000256" key="3">
    <source>
        <dbReference type="ARBA" id="ARBA00019082"/>
    </source>
</evidence>
<gene>
    <name evidence="15" type="ORF">TSPGSL018_8267</name>
</gene>
<feature type="transmembrane region" description="Helical" evidence="14">
    <location>
        <begin position="124"/>
        <end position="143"/>
    </location>
</feature>
<keyword evidence="6 14" id="KW-0812">Transmembrane</keyword>
<evidence type="ECO:0000256" key="11">
    <source>
        <dbReference type="ARBA" id="ARBA00023264"/>
    </source>
</evidence>
<keyword evidence="8" id="KW-0443">Lipid metabolism</keyword>
<evidence type="ECO:0000256" key="12">
    <source>
        <dbReference type="ARBA" id="ARBA00023315"/>
    </source>
</evidence>
<feature type="compositionally biased region" description="Basic residues" evidence="13">
    <location>
        <begin position="1"/>
        <end position="10"/>
    </location>
</feature>
<feature type="transmembrane region" description="Helical" evidence="14">
    <location>
        <begin position="353"/>
        <end position="375"/>
    </location>
</feature>
<comment type="subcellular location">
    <subcellularLocation>
        <location evidence="1">Membrane</location>
        <topology evidence="1">Multi-pass membrane protein</topology>
    </subcellularLocation>
</comment>
<keyword evidence="9 14" id="KW-0472">Membrane</keyword>
<dbReference type="InterPro" id="IPR021261">
    <property type="entry name" value="GPCAT"/>
</dbReference>
<feature type="transmembrane region" description="Helical" evidence="14">
    <location>
        <begin position="174"/>
        <end position="193"/>
    </location>
</feature>
<feature type="region of interest" description="Disordered" evidence="13">
    <location>
        <begin position="1"/>
        <end position="35"/>
    </location>
</feature>
<evidence type="ECO:0000256" key="4">
    <source>
        <dbReference type="ARBA" id="ARBA00022516"/>
    </source>
</evidence>
<reference evidence="15" key="1">
    <citation type="submission" date="2014-05" db="EMBL/GenBank/DDBJ databases">
        <title>The transcriptome of the halophilic microalga Tetraselmis sp. GSL018 isolated from the Great Salt Lake, Utah.</title>
        <authorList>
            <person name="Jinkerson R.E."/>
            <person name="D'Adamo S."/>
            <person name="Posewitz M.C."/>
        </authorList>
    </citation>
    <scope>NUCLEOTIDE SEQUENCE</scope>
    <source>
        <strain evidence="15">GSL018</strain>
    </source>
</reference>
<evidence type="ECO:0000256" key="10">
    <source>
        <dbReference type="ARBA" id="ARBA00023209"/>
    </source>
</evidence>
<dbReference type="EMBL" id="GBEZ01003880">
    <property type="protein sequence ID" value="JAC81289.1"/>
    <property type="molecule type" value="Transcribed_RNA"/>
</dbReference>
<evidence type="ECO:0000256" key="5">
    <source>
        <dbReference type="ARBA" id="ARBA00022679"/>
    </source>
</evidence>
<keyword evidence="7 14" id="KW-1133">Transmembrane helix</keyword>
<evidence type="ECO:0000313" key="15">
    <source>
        <dbReference type="EMBL" id="JAC81289.1"/>
    </source>
</evidence>
<evidence type="ECO:0000256" key="2">
    <source>
        <dbReference type="ARBA" id="ARBA00006675"/>
    </source>
</evidence>
<evidence type="ECO:0000256" key="7">
    <source>
        <dbReference type="ARBA" id="ARBA00022989"/>
    </source>
</evidence>
<dbReference type="Pfam" id="PF10998">
    <property type="entry name" value="DUF2838"/>
    <property type="match status" value="1"/>
</dbReference>
<comment type="similarity">
    <text evidence="2">Belongs to the GPC1 family.</text>
</comment>
<organism evidence="15">
    <name type="scientific">Tetraselmis sp. GSL018</name>
    <dbReference type="NCBI Taxonomy" id="582737"/>
    <lineage>
        <taxon>Eukaryota</taxon>
        <taxon>Viridiplantae</taxon>
        <taxon>Chlorophyta</taxon>
        <taxon>core chlorophytes</taxon>
        <taxon>Chlorodendrophyceae</taxon>
        <taxon>Chlorodendrales</taxon>
        <taxon>Chlorodendraceae</taxon>
        <taxon>Tetraselmis</taxon>
    </lineage>
</organism>
<dbReference type="AlphaFoldDB" id="A0A061SE11"/>
<proteinExistence type="inferred from homology"/>
<keyword evidence="12" id="KW-0012">Acyltransferase</keyword>
<evidence type="ECO:0000256" key="6">
    <source>
        <dbReference type="ARBA" id="ARBA00022692"/>
    </source>
</evidence>
<dbReference type="PANTHER" id="PTHR31201">
    <property type="entry name" value="OS01G0585100 PROTEIN"/>
    <property type="match status" value="1"/>
</dbReference>
<dbReference type="GO" id="GO:0016020">
    <property type="term" value="C:membrane"/>
    <property type="evidence" value="ECO:0007669"/>
    <property type="project" value="UniProtKB-SubCell"/>
</dbReference>
<sequence>MGNKRTRRKPSAAVTVRPQGPESKHQQSDVATGWEVRRPSYAKGLPSKALPEALSETWVVLNEKILASRRAAEQRLLASRRRVEALRTSIIRRRIHFQNERKKKREAQVAARLLVGLGSHDDTLNFTLGAVVFGAMAFIAGAAPGAMSLFYVSFFAYMMPARTAYFVKKKWQFFLLDFCYWANTATAIFLLFYPESKPFSALVFAMNEGPLSGALVIWQCAWVFGSREHTFSTLMHLLPGLAVHCNRFYPAPKGWRVMLSTVRALSEGSEFRQEWSVPRTRDDSLGIVWHFLAPLLFYCVWQLVYFVVVQLLFRRFIRQHGYHTSYTMLAQRAAKSNNFWHRFVRRGSPLRRISLFGGIQLAFTVATVLLAWPMFYSYRMSLAYQLVKIVVSLYYGSRMQCQVLPEKLGRLKIERYAAEIATAAAERARSDGSGLSDSDAPAEVPQEAAKQSRGGSANDEAASPD</sequence>